<feature type="compositionally biased region" description="Low complexity" evidence="3">
    <location>
        <begin position="11"/>
        <end position="35"/>
    </location>
</feature>
<feature type="region of interest" description="Disordered" evidence="3">
    <location>
        <begin position="1"/>
        <end position="67"/>
    </location>
</feature>
<dbReference type="STRING" id="1332264.BW730_04530"/>
<dbReference type="GO" id="GO:0046872">
    <property type="term" value="F:metal ion binding"/>
    <property type="evidence" value="ECO:0007669"/>
    <property type="project" value="UniProtKB-KW"/>
</dbReference>
<evidence type="ECO:0000313" key="7">
    <source>
        <dbReference type="Proteomes" id="UP000188145"/>
    </source>
</evidence>
<dbReference type="EMBL" id="CP019606">
    <property type="protein sequence ID" value="AQP46899.1"/>
    <property type="molecule type" value="Genomic_DNA"/>
</dbReference>
<organism evidence="6 7">
    <name type="scientific">Tessaracoccus aquimaris</name>
    <dbReference type="NCBI Taxonomy" id="1332264"/>
    <lineage>
        <taxon>Bacteria</taxon>
        <taxon>Bacillati</taxon>
        <taxon>Actinomycetota</taxon>
        <taxon>Actinomycetes</taxon>
        <taxon>Propionibacteriales</taxon>
        <taxon>Propionibacteriaceae</taxon>
        <taxon>Tessaracoccus</taxon>
    </lineage>
</organism>
<dbReference type="AlphaFoldDB" id="A0A1Q2CLD1"/>
<dbReference type="Gene3D" id="3.60.21.10">
    <property type="match status" value="1"/>
</dbReference>
<dbReference type="InterPro" id="IPR051158">
    <property type="entry name" value="Metallophosphoesterase_sf"/>
</dbReference>
<reference evidence="7" key="1">
    <citation type="submission" date="2017-02" db="EMBL/GenBank/DDBJ databases">
        <title>Tessaracoccus aquaemaris sp. nov., isolated from the intestine of a Korean rockfish, Sebastes schlegelii, in a marine aquaculture pond.</title>
        <authorList>
            <person name="Tak E.J."/>
            <person name="Bae J.-W."/>
        </authorList>
    </citation>
    <scope>NUCLEOTIDE SEQUENCE [LARGE SCALE GENOMIC DNA]</scope>
    <source>
        <strain evidence="7">NSG39</strain>
    </source>
</reference>
<keyword evidence="4" id="KW-1133">Transmembrane helix</keyword>
<keyword evidence="4" id="KW-0472">Membrane</keyword>
<dbReference type="GO" id="GO:0009245">
    <property type="term" value="P:lipid A biosynthetic process"/>
    <property type="evidence" value="ECO:0007669"/>
    <property type="project" value="TreeGrafter"/>
</dbReference>
<dbReference type="PANTHER" id="PTHR31302:SF31">
    <property type="entry name" value="PHOSPHODIESTERASE YAEI"/>
    <property type="match status" value="1"/>
</dbReference>
<keyword evidence="1" id="KW-0479">Metal-binding</keyword>
<dbReference type="SUPFAM" id="SSF56300">
    <property type="entry name" value="Metallo-dependent phosphatases"/>
    <property type="match status" value="1"/>
</dbReference>
<dbReference type="Pfam" id="PF00149">
    <property type="entry name" value="Metallophos"/>
    <property type="match status" value="1"/>
</dbReference>
<gene>
    <name evidence="6" type="ORF">BW730_04530</name>
</gene>
<evidence type="ECO:0000256" key="2">
    <source>
        <dbReference type="ARBA" id="ARBA00022801"/>
    </source>
</evidence>
<feature type="compositionally biased region" description="Basic residues" evidence="3">
    <location>
        <begin position="56"/>
        <end position="67"/>
    </location>
</feature>
<evidence type="ECO:0000256" key="3">
    <source>
        <dbReference type="SAM" id="MobiDB-lite"/>
    </source>
</evidence>
<evidence type="ECO:0000256" key="4">
    <source>
        <dbReference type="SAM" id="Phobius"/>
    </source>
</evidence>
<evidence type="ECO:0000259" key="5">
    <source>
        <dbReference type="Pfam" id="PF00149"/>
    </source>
</evidence>
<dbReference type="GO" id="GO:0016020">
    <property type="term" value="C:membrane"/>
    <property type="evidence" value="ECO:0007669"/>
    <property type="project" value="GOC"/>
</dbReference>
<feature type="domain" description="Calcineurin-like phosphoesterase" evidence="5">
    <location>
        <begin position="113"/>
        <end position="275"/>
    </location>
</feature>
<keyword evidence="2" id="KW-0378">Hydrolase</keyword>
<protein>
    <recommendedName>
        <fullName evidence="5">Calcineurin-like phosphoesterase domain-containing protein</fullName>
    </recommendedName>
</protein>
<dbReference type="Proteomes" id="UP000188145">
    <property type="component" value="Chromosome"/>
</dbReference>
<accession>A0A1Q2CLD1</accession>
<keyword evidence="7" id="KW-1185">Reference proteome</keyword>
<dbReference type="PANTHER" id="PTHR31302">
    <property type="entry name" value="TRANSMEMBRANE PROTEIN WITH METALLOPHOSPHOESTERASE DOMAIN-RELATED"/>
    <property type="match status" value="1"/>
</dbReference>
<keyword evidence="4" id="KW-0812">Transmembrane</keyword>
<dbReference type="KEGG" id="tes:BW730_04530"/>
<evidence type="ECO:0000313" key="6">
    <source>
        <dbReference type="EMBL" id="AQP46899.1"/>
    </source>
</evidence>
<dbReference type="InterPro" id="IPR029052">
    <property type="entry name" value="Metallo-depent_PP-like"/>
</dbReference>
<name>A0A1Q2CLD1_9ACTN</name>
<sequence length="339" mass="36880">MSSGAKLRTTQSAAKSSQAKPRASQSSAKASQAKPRTGRVSGVAVGTRRPPAKPTATRHRRRPTPRRWPRRLALTLVIAFALGAATLVRADWEVHNTFLNTTSHRTDELSSELRVVQLTDFHNIPRPAQVRDIVELVRGADPDLIAITGDLINTNNRTLDPVRRLLDGLSGIDAPRYYVDGNHDHWSADHAKLHELLERFGVTILTDANTQVSGDFGRLSLIGVDDYFSGNGDIDAAVAGLPEKGFRLVLTHSPEIFGELDRTNIDYAMCGHTHGGQIRLPLIGAIYQPGGNWFPKVSKGAYVDGGATLFVDSGLGVTGPKLRLFNQSQVTLHRIGPDV</sequence>
<evidence type="ECO:0000256" key="1">
    <source>
        <dbReference type="ARBA" id="ARBA00022723"/>
    </source>
</evidence>
<proteinExistence type="predicted"/>
<dbReference type="GO" id="GO:0008758">
    <property type="term" value="F:UDP-2,3-diacylglucosamine hydrolase activity"/>
    <property type="evidence" value="ECO:0007669"/>
    <property type="project" value="TreeGrafter"/>
</dbReference>
<feature type="transmembrane region" description="Helical" evidence="4">
    <location>
        <begin position="68"/>
        <end position="88"/>
    </location>
</feature>
<dbReference type="InterPro" id="IPR004843">
    <property type="entry name" value="Calcineurin-like_PHP"/>
</dbReference>